<reference evidence="9" key="1">
    <citation type="submission" date="2017-02" db="EMBL/GenBank/DDBJ databases">
        <authorList>
            <person name="Varghese N."/>
            <person name="Submissions S."/>
        </authorList>
    </citation>
    <scope>NUCLEOTIDE SEQUENCE [LARGE SCALE GENOMIC DNA]</scope>
    <source>
        <strain evidence="9">M1</strain>
    </source>
</reference>
<dbReference type="NCBIfam" id="TIGR00829">
    <property type="entry name" value="FRU"/>
    <property type="match status" value="1"/>
</dbReference>
<gene>
    <name evidence="8" type="ORF">SAMN02194393_04158</name>
</gene>
<dbReference type="RefSeq" id="WP_079494292.1">
    <property type="nucleotide sequence ID" value="NZ_FUZT01000011.1"/>
</dbReference>
<keyword evidence="5" id="KW-0598">Phosphotransferase system</keyword>
<evidence type="ECO:0000256" key="6">
    <source>
        <dbReference type="ARBA" id="ARBA00022777"/>
    </source>
</evidence>
<keyword evidence="1" id="KW-0813">Transport</keyword>
<evidence type="ECO:0000313" key="9">
    <source>
        <dbReference type="Proteomes" id="UP000190285"/>
    </source>
</evidence>
<evidence type="ECO:0000256" key="2">
    <source>
        <dbReference type="ARBA" id="ARBA00022553"/>
    </source>
</evidence>
<dbReference type="Proteomes" id="UP000190285">
    <property type="component" value="Unassembled WGS sequence"/>
</dbReference>
<keyword evidence="9" id="KW-1185">Reference proteome</keyword>
<name>A0A1T5M8I2_9FIRM</name>
<feature type="domain" description="PTS EIIB type-2" evidence="7">
    <location>
        <begin position="1"/>
        <end position="99"/>
    </location>
</feature>
<dbReference type="InterPro" id="IPR003501">
    <property type="entry name" value="PTS_EIIB_2/3"/>
</dbReference>
<evidence type="ECO:0000313" key="8">
    <source>
        <dbReference type="EMBL" id="SKC84552.1"/>
    </source>
</evidence>
<dbReference type="OrthoDB" id="9782569at2"/>
<dbReference type="GO" id="GO:0005886">
    <property type="term" value="C:plasma membrane"/>
    <property type="evidence" value="ECO:0007669"/>
    <property type="project" value="TreeGrafter"/>
</dbReference>
<dbReference type="AlphaFoldDB" id="A0A1T5M8I2"/>
<sequence length="103" mass="11172">MKIVGVTRCMTGIAHTFIAKEKLEDSAKELGHEIKIEAQGTGGIEDALTEEDIKEADAVIIAADTKIKGKERFKGKPVVEVPIKTVMKSPKSLINTVAKKINK</sequence>
<evidence type="ECO:0000256" key="4">
    <source>
        <dbReference type="ARBA" id="ARBA00022679"/>
    </source>
</evidence>
<dbReference type="PROSITE" id="PS51099">
    <property type="entry name" value="PTS_EIIB_TYPE_2"/>
    <property type="match status" value="1"/>
</dbReference>
<dbReference type="GO" id="GO:0016301">
    <property type="term" value="F:kinase activity"/>
    <property type="evidence" value="ECO:0007669"/>
    <property type="project" value="UniProtKB-KW"/>
</dbReference>
<dbReference type="Gene3D" id="3.40.50.2300">
    <property type="match status" value="1"/>
</dbReference>
<accession>A0A1T5M8I2</accession>
<evidence type="ECO:0000259" key="7">
    <source>
        <dbReference type="PROSITE" id="PS51099"/>
    </source>
</evidence>
<dbReference type="InterPro" id="IPR013011">
    <property type="entry name" value="PTS_EIIB_2"/>
</dbReference>
<keyword evidence="6" id="KW-0418">Kinase</keyword>
<protein>
    <submittedName>
        <fullName evidence="8">PTS system IIB component, Fru family (TC 4.A.2)</fullName>
    </submittedName>
</protein>
<dbReference type="STRING" id="36842.SAMN02194393_04158"/>
<proteinExistence type="predicted"/>
<evidence type="ECO:0000256" key="5">
    <source>
        <dbReference type="ARBA" id="ARBA00022683"/>
    </source>
</evidence>
<dbReference type="InterPro" id="IPR036095">
    <property type="entry name" value="PTS_EIIB-like_sf"/>
</dbReference>
<evidence type="ECO:0000256" key="1">
    <source>
        <dbReference type="ARBA" id="ARBA00022448"/>
    </source>
</evidence>
<dbReference type="PANTHER" id="PTHR30505">
    <property type="entry name" value="FRUCTOSE-LIKE PERMEASE"/>
    <property type="match status" value="1"/>
</dbReference>
<dbReference type="FunFam" id="3.40.50.2300:FF:000014">
    <property type="entry name" value="PTS system fructose-like transporter subunit IIB"/>
    <property type="match status" value="1"/>
</dbReference>
<keyword evidence="3" id="KW-0762">Sugar transport</keyword>
<organism evidence="8 9">
    <name type="scientific">Maledivibacter halophilus</name>
    <dbReference type="NCBI Taxonomy" id="36842"/>
    <lineage>
        <taxon>Bacteria</taxon>
        <taxon>Bacillati</taxon>
        <taxon>Bacillota</taxon>
        <taxon>Clostridia</taxon>
        <taxon>Peptostreptococcales</taxon>
        <taxon>Caminicellaceae</taxon>
        <taxon>Maledivibacter</taxon>
    </lineage>
</organism>
<dbReference type="Pfam" id="PF02302">
    <property type="entry name" value="PTS_IIB"/>
    <property type="match status" value="1"/>
</dbReference>
<dbReference type="PANTHER" id="PTHR30505:SF0">
    <property type="entry name" value="FRUCTOSE-LIKE PTS SYSTEM EIIBC COMPONENT-RELATED"/>
    <property type="match status" value="1"/>
</dbReference>
<keyword evidence="4" id="KW-0808">Transferase</keyword>
<dbReference type="CDD" id="cd05569">
    <property type="entry name" value="PTS_IIB_fructose"/>
    <property type="match status" value="1"/>
</dbReference>
<evidence type="ECO:0000256" key="3">
    <source>
        <dbReference type="ARBA" id="ARBA00022597"/>
    </source>
</evidence>
<dbReference type="EMBL" id="FUZT01000011">
    <property type="protein sequence ID" value="SKC84552.1"/>
    <property type="molecule type" value="Genomic_DNA"/>
</dbReference>
<dbReference type="GO" id="GO:0022877">
    <property type="term" value="F:protein-N(PI)-phosphohistidine-fructose phosphotransferase system transporter activity"/>
    <property type="evidence" value="ECO:0007669"/>
    <property type="project" value="InterPro"/>
</dbReference>
<dbReference type="InterPro" id="IPR050864">
    <property type="entry name" value="Bacterial_PTS_Sugar_Transport"/>
</dbReference>
<dbReference type="GO" id="GO:0009401">
    <property type="term" value="P:phosphoenolpyruvate-dependent sugar phosphotransferase system"/>
    <property type="evidence" value="ECO:0007669"/>
    <property type="project" value="UniProtKB-KW"/>
</dbReference>
<dbReference type="GO" id="GO:0090563">
    <property type="term" value="F:protein-phosphocysteine-sugar phosphotransferase activity"/>
    <property type="evidence" value="ECO:0007669"/>
    <property type="project" value="TreeGrafter"/>
</dbReference>
<dbReference type="SUPFAM" id="SSF52794">
    <property type="entry name" value="PTS system IIB component-like"/>
    <property type="match status" value="1"/>
</dbReference>
<keyword evidence="2" id="KW-0597">Phosphoprotein</keyword>
<dbReference type="InterPro" id="IPR003353">
    <property type="entry name" value="PTS_IIB_fruc"/>
</dbReference>